<dbReference type="InterPro" id="IPR036527">
    <property type="entry name" value="SCP2_sterol-bd_dom_sf"/>
</dbReference>
<accession>A0ABS5CE25</accession>
<name>A0ABS5CE25_9BACL</name>
<evidence type="ECO:0000313" key="3">
    <source>
        <dbReference type="Proteomes" id="UP000673394"/>
    </source>
</evidence>
<dbReference type="Proteomes" id="UP000673394">
    <property type="component" value="Unassembled WGS sequence"/>
</dbReference>
<reference evidence="2 3" key="1">
    <citation type="submission" date="2021-04" db="EMBL/GenBank/DDBJ databases">
        <title>Paenibacillus sp. DLE-14 whole genome sequence.</title>
        <authorList>
            <person name="Ham Y.J."/>
        </authorList>
    </citation>
    <scope>NUCLEOTIDE SEQUENCE [LARGE SCALE GENOMIC DNA]</scope>
    <source>
        <strain evidence="2 3">DLE-14</strain>
    </source>
</reference>
<dbReference type="EC" id="2.3.1.-" evidence="2"/>
<gene>
    <name evidence="2" type="ORF">I8J30_14895</name>
</gene>
<comment type="caution">
    <text evidence="2">The sequence shown here is derived from an EMBL/GenBank/DDBJ whole genome shotgun (WGS) entry which is preliminary data.</text>
</comment>
<dbReference type="RefSeq" id="WP_210658930.1">
    <property type="nucleotide sequence ID" value="NZ_JAGKSP010000005.1"/>
</dbReference>
<dbReference type="PANTHER" id="PTHR37817:SF1">
    <property type="entry name" value="N-ACETYLTRANSFERASE EIS"/>
    <property type="match status" value="1"/>
</dbReference>
<dbReference type="PANTHER" id="PTHR37817">
    <property type="entry name" value="N-ACETYLTRANSFERASE EIS"/>
    <property type="match status" value="1"/>
</dbReference>
<dbReference type="SUPFAM" id="SSF55718">
    <property type="entry name" value="SCP-like"/>
    <property type="match status" value="1"/>
</dbReference>
<dbReference type="SUPFAM" id="SSF55729">
    <property type="entry name" value="Acyl-CoA N-acyltransferases (Nat)"/>
    <property type="match status" value="1"/>
</dbReference>
<sequence length="388" mass="44192">MIRTIRQDEAGQSLSLTQAAFAVRFSESDVQVRLAKLNMEHFLGYFAEEQLAAQLAVLPLTIYVQGEALAMGGIAHVASYPEMRRQGMVSKLLVRSLEMMRANGQTVSMLNPFSYSFYRKYGWEYFSTQIVNTLDMAVVPKFASSAGVVKRLTAEDWNTADQVYDQYARSAYNGMLRRDENWWRQHVFNRKLGSLAVYYDTGGVPAGYMLYDIKDRFMNIHELVHLDHSARNGLWQFIGNHDSIVTRLKFTAPKDDPFLFAMAEPKLQQETVANFMIRIVDVEAFVRQYRFAGESEKLIVRITDEHAEWNRGVWELTVSDSGRAEAVHLEYSSSDGVTCDIQTLSTMLIGCQRPAQLSMNGRLSGSPSDIAKWERVIPGRVAYMTDFF</sequence>
<keyword evidence="2" id="KW-0808">Transferase</keyword>
<organism evidence="2 3">
    <name type="scientific">Paenibacillus lignilyticus</name>
    <dbReference type="NCBI Taxonomy" id="1172615"/>
    <lineage>
        <taxon>Bacteria</taxon>
        <taxon>Bacillati</taxon>
        <taxon>Bacillota</taxon>
        <taxon>Bacilli</taxon>
        <taxon>Bacillales</taxon>
        <taxon>Paenibacillaceae</taxon>
        <taxon>Paenibacillus</taxon>
    </lineage>
</organism>
<dbReference type="InterPro" id="IPR000182">
    <property type="entry name" value="GNAT_dom"/>
</dbReference>
<dbReference type="Gene3D" id="3.40.630.30">
    <property type="match status" value="2"/>
</dbReference>
<dbReference type="InterPro" id="IPR016181">
    <property type="entry name" value="Acyl_CoA_acyltransferase"/>
</dbReference>
<proteinExistence type="predicted"/>
<protein>
    <submittedName>
        <fullName evidence="2">GNAT family N-acetyltransferase</fullName>
        <ecNumber evidence="2">2.3.1.-</ecNumber>
    </submittedName>
</protein>
<keyword evidence="2" id="KW-0012">Acyltransferase</keyword>
<dbReference type="Pfam" id="PF13530">
    <property type="entry name" value="SCP2_2"/>
    <property type="match status" value="1"/>
</dbReference>
<dbReference type="Gene3D" id="3.30.1050.10">
    <property type="entry name" value="SCP2 sterol-binding domain"/>
    <property type="match status" value="1"/>
</dbReference>
<keyword evidence="3" id="KW-1185">Reference proteome</keyword>
<dbReference type="Pfam" id="PF17668">
    <property type="entry name" value="Acetyltransf_17"/>
    <property type="match status" value="1"/>
</dbReference>
<dbReference type="InterPro" id="IPR041380">
    <property type="entry name" value="Acetyltransf_17"/>
</dbReference>
<evidence type="ECO:0000259" key="1">
    <source>
        <dbReference type="PROSITE" id="PS51186"/>
    </source>
</evidence>
<feature type="domain" description="N-acetyltransferase" evidence="1">
    <location>
        <begin position="1"/>
        <end position="141"/>
    </location>
</feature>
<dbReference type="EMBL" id="JAGKSP010000005">
    <property type="protein sequence ID" value="MBP3964002.1"/>
    <property type="molecule type" value="Genomic_DNA"/>
</dbReference>
<dbReference type="InterPro" id="IPR025559">
    <property type="entry name" value="Eis_dom"/>
</dbReference>
<dbReference type="GO" id="GO:0016746">
    <property type="term" value="F:acyltransferase activity"/>
    <property type="evidence" value="ECO:0007669"/>
    <property type="project" value="UniProtKB-KW"/>
</dbReference>
<dbReference type="InterPro" id="IPR051554">
    <property type="entry name" value="Acetyltransferase_Eis"/>
</dbReference>
<dbReference type="Pfam" id="PF13527">
    <property type="entry name" value="Acetyltransf_9"/>
    <property type="match status" value="1"/>
</dbReference>
<evidence type="ECO:0000313" key="2">
    <source>
        <dbReference type="EMBL" id="MBP3964002.1"/>
    </source>
</evidence>
<dbReference type="PROSITE" id="PS51186">
    <property type="entry name" value="GNAT"/>
    <property type="match status" value="1"/>
</dbReference>